<dbReference type="Gene3D" id="3.90.79.10">
    <property type="entry name" value="Nucleoside Triphosphate Pyrophosphohydrolase"/>
    <property type="match status" value="1"/>
</dbReference>
<reference evidence="1 2" key="1">
    <citation type="journal article" date="2016" name="Nat. Commun.">
        <title>Thousands of microbial genomes shed light on interconnected biogeochemical processes in an aquifer system.</title>
        <authorList>
            <person name="Anantharaman K."/>
            <person name="Brown C.T."/>
            <person name="Hug L.A."/>
            <person name="Sharon I."/>
            <person name="Castelle C.J."/>
            <person name="Probst A.J."/>
            <person name="Thomas B.C."/>
            <person name="Singh A."/>
            <person name="Wilkins M.J."/>
            <person name="Karaoz U."/>
            <person name="Brodie E.L."/>
            <person name="Williams K.H."/>
            <person name="Hubbard S.S."/>
            <person name="Banfield J.F."/>
        </authorList>
    </citation>
    <scope>NUCLEOTIDE SEQUENCE [LARGE SCALE GENOMIC DNA]</scope>
</reference>
<comment type="caution">
    <text evidence="1">The sequence shown here is derived from an EMBL/GenBank/DDBJ whole genome shotgun (WGS) entry which is preliminary data.</text>
</comment>
<gene>
    <name evidence="1" type="ORF">A3B49_01910</name>
</gene>
<evidence type="ECO:0000313" key="2">
    <source>
        <dbReference type="Proteomes" id="UP000178017"/>
    </source>
</evidence>
<protein>
    <recommendedName>
        <fullName evidence="3">Nudix hydrolase domain-containing protein</fullName>
    </recommendedName>
</protein>
<sequence length="242" mass="27069">MAKECFAIPRSSLVEAGFIPADCDGQSLYQRLDERGTLRSFLNLAHRVGEYRPRYGEQNVENDLSWQQLILVGYVIRPDNSFLMYQRGGGGQYTETRLAGKISLGLGGHIEPSDLKLGDSFYREMDEEAEVRVGGQPLQFMGTDGKLDLRAMKKVMKITPTGLIKDETDEISKVHIGLACRIDLILPKSELLVRTEGGENVRYLYTTPAEYLALSRGGQIQPEAWSHVLFREEIAPSLGVVM</sequence>
<dbReference type="AlphaFoldDB" id="A0A1F5MJQ9"/>
<organism evidence="1 2">
    <name type="scientific">Candidatus Daviesbacteria bacterium RIFCSPLOWO2_01_FULL_40_24</name>
    <dbReference type="NCBI Taxonomy" id="1797787"/>
    <lineage>
        <taxon>Bacteria</taxon>
        <taxon>Candidatus Daviesiibacteriota</taxon>
    </lineage>
</organism>
<name>A0A1F5MJQ9_9BACT</name>
<dbReference type="Proteomes" id="UP000178017">
    <property type="component" value="Unassembled WGS sequence"/>
</dbReference>
<evidence type="ECO:0000313" key="1">
    <source>
        <dbReference type="EMBL" id="OGE65549.1"/>
    </source>
</evidence>
<evidence type="ECO:0008006" key="3">
    <source>
        <dbReference type="Google" id="ProtNLM"/>
    </source>
</evidence>
<dbReference type="InterPro" id="IPR015797">
    <property type="entry name" value="NUDIX_hydrolase-like_dom_sf"/>
</dbReference>
<accession>A0A1F5MJQ9</accession>
<dbReference type="SUPFAM" id="SSF55811">
    <property type="entry name" value="Nudix"/>
    <property type="match status" value="1"/>
</dbReference>
<dbReference type="EMBL" id="MFDO01000016">
    <property type="protein sequence ID" value="OGE65549.1"/>
    <property type="molecule type" value="Genomic_DNA"/>
</dbReference>
<proteinExistence type="predicted"/>